<evidence type="ECO:0000256" key="1">
    <source>
        <dbReference type="SAM" id="MobiDB-lite"/>
    </source>
</evidence>
<name>A0AA97LUD7_9ACTN</name>
<feature type="compositionally biased region" description="Low complexity" evidence="1">
    <location>
        <begin position="225"/>
        <end position="243"/>
    </location>
</feature>
<dbReference type="AlphaFoldDB" id="A0AA97LUD7"/>
<dbReference type="KEGG" id="thao:NI17_015695"/>
<feature type="region of interest" description="Disordered" evidence="1">
    <location>
        <begin position="30"/>
        <end position="67"/>
    </location>
</feature>
<sequence>MNQEWVEEAEKLIQEADRITNSLVTRINEAGRSLTEEPSSREKDIGNQSRAVKSETESVSREINGFGSEVEEVAEERKVHLFQGTVSLENSKVLYGLADMQRRAIEEVLGLLREAGRLDENDNLVDVDGLDPELVGKLERSLAEFKNLKSSQFMTDGSEIIEGLKGRIEGIRKETEGITDSESPASGRTGESSTGALPAAGSTDIPGQLQLPLGNRSPDSRQPVRPAQQTRSQQPQQRGRGRT</sequence>
<evidence type="ECO:0000313" key="2">
    <source>
        <dbReference type="EMBL" id="UOE18277.1"/>
    </source>
</evidence>
<protein>
    <submittedName>
        <fullName evidence="2">Uncharacterized protein</fullName>
    </submittedName>
</protein>
<organism evidence="2 3">
    <name type="scientific">Thermobifida halotolerans</name>
    <dbReference type="NCBI Taxonomy" id="483545"/>
    <lineage>
        <taxon>Bacteria</taxon>
        <taxon>Bacillati</taxon>
        <taxon>Actinomycetota</taxon>
        <taxon>Actinomycetes</taxon>
        <taxon>Streptosporangiales</taxon>
        <taxon>Nocardiopsidaceae</taxon>
        <taxon>Thermobifida</taxon>
    </lineage>
</organism>
<gene>
    <name evidence="2" type="ORF">NI17_015695</name>
</gene>
<keyword evidence="3" id="KW-1185">Reference proteome</keyword>
<feature type="region of interest" description="Disordered" evidence="1">
    <location>
        <begin position="173"/>
        <end position="243"/>
    </location>
</feature>
<feature type="compositionally biased region" description="Polar residues" evidence="1">
    <location>
        <begin position="178"/>
        <end position="195"/>
    </location>
</feature>
<dbReference type="EMBL" id="CP063196">
    <property type="protein sequence ID" value="UOE18277.1"/>
    <property type="molecule type" value="Genomic_DNA"/>
</dbReference>
<proteinExistence type="predicted"/>
<dbReference type="Proteomes" id="UP000265719">
    <property type="component" value="Chromosome"/>
</dbReference>
<feature type="compositionally biased region" description="Basic and acidic residues" evidence="1">
    <location>
        <begin position="34"/>
        <end position="45"/>
    </location>
</feature>
<dbReference type="RefSeq" id="WP_147416905.1">
    <property type="nucleotide sequence ID" value="NZ_CP063196.1"/>
</dbReference>
<evidence type="ECO:0000313" key="3">
    <source>
        <dbReference type="Proteomes" id="UP000265719"/>
    </source>
</evidence>
<accession>A0AA97LUD7</accession>
<reference evidence="2" key="1">
    <citation type="submission" date="2020-10" db="EMBL/GenBank/DDBJ databases">
        <title>De novo genome project of the cellulose decomposer Thermobifida halotolerans type strain.</title>
        <authorList>
            <person name="Nagy I."/>
            <person name="Horvath B."/>
            <person name="Kukolya J."/>
            <person name="Nagy I."/>
            <person name="Orsini M."/>
        </authorList>
    </citation>
    <scope>NUCLEOTIDE SEQUENCE</scope>
    <source>
        <strain evidence="2">DSM 44931</strain>
    </source>
</reference>